<protein>
    <submittedName>
        <fullName evidence="1">Uncharacterized protein</fullName>
    </submittedName>
</protein>
<name>A0A7W0HLT4_9BACT</name>
<organism evidence="1 2">
    <name type="scientific">Desulfosalsimonas propionicica</name>
    <dbReference type="NCBI Taxonomy" id="332175"/>
    <lineage>
        <taxon>Bacteria</taxon>
        <taxon>Pseudomonadati</taxon>
        <taxon>Thermodesulfobacteriota</taxon>
        <taxon>Desulfobacteria</taxon>
        <taxon>Desulfobacterales</taxon>
        <taxon>Desulfosalsimonadaceae</taxon>
        <taxon>Desulfosalsimonas</taxon>
    </lineage>
</organism>
<evidence type="ECO:0000313" key="1">
    <source>
        <dbReference type="EMBL" id="MBA2882650.1"/>
    </source>
</evidence>
<dbReference type="Proteomes" id="UP000525298">
    <property type="component" value="Unassembled WGS sequence"/>
</dbReference>
<sequence length="167" mass="19320">MPAPALAPASLFMRLNLPRLLARYRIRCAAEGDCMAYFIVSRASGREISRDLMISLNRFSRRIEIIRFYPQFYTRPDTKFFSAASLYLMIHHFAQFFRIAEAHQVFVRTRPEIYARFYRSLLDFNFHPVFEMAGTIDLAADYVRSDIDTSMVASVPSADQHAAFMVA</sequence>
<dbReference type="AlphaFoldDB" id="A0A7W0HLT4"/>
<keyword evidence="2" id="KW-1185">Reference proteome</keyword>
<evidence type="ECO:0000313" key="2">
    <source>
        <dbReference type="Proteomes" id="UP000525298"/>
    </source>
</evidence>
<dbReference type="RefSeq" id="WP_181552282.1">
    <property type="nucleotide sequence ID" value="NZ_JACDUS010000011.1"/>
</dbReference>
<comment type="caution">
    <text evidence="1">The sequence shown here is derived from an EMBL/GenBank/DDBJ whole genome shotgun (WGS) entry which is preliminary data.</text>
</comment>
<proteinExistence type="predicted"/>
<dbReference type="EMBL" id="JACDUS010000011">
    <property type="protein sequence ID" value="MBA2882650.1"/>
    <property type="molecule type" value="Genomic_DNA"/>
</dbReference>
<gene>
    <name evidence="1" type="ORF">HNR65_003004</name>
</gene>
<accession>A0A7W0HLT4</accession>
<reference evidence="1 2" key="1">
    <citation type="submission" date="2020-07" db="EMBL/GenBank/DDBJ databases">
        <title>Genomic Encyclopedia of Type Strains, Phase IV (KMG-IV): sequencing the most valuable type-strain genomes for metagenomic binning, comparative biology and taxonomic classification.</title>
        <authorList>
            <person name="Goeker M."/>
        </authorList>
    </citation>
    <scope>NUCLEOTIDE SEQUENCE [LARGE SCALE GENOMIC DNA]</scope>
    <source>
        <strain evidence="1 2">DSM 17721</strain>
    </source>
</reference>